<gene>
    <name evidence="5" type="ORF">LTR62_004818</name>
</gene>
<feature type="domain" description="NmrA-like" evidence="4">
    <location>
        <begin position="1"/>
        <end position="294"/>
    </location>
</feature>
<dbReference type="InterPro" id="IPR036291">
    <property type="entry name" value="NAD(P)-bd_dom_sf"/>
</dbReference>
<evidence type="ECO:0000256" key="2">
    <source>
        <dbReference type="ARBA" id="ARBA00022857"/>
    </source>
</evidence>
<dbReference type="EMBL" id="JAVRRL010000038">
    <property type="protein sequence ID" value="KAK5111523.1"/>
    <property type="molecule type" value="Genomic_DNA"/>
</dbReference>
<dbReference type="GO" id="GO:0005634">
    <property type="term" value="C:nucleus"/>
    <property type="evidence" value="ECO:0007669"/>
    <property type="project" value="TreeGrafter"/>
</dbReference>
<dbReference type="SUPFAM" id="SSF51735">
    <property type="entry name" value="NAD(P)-binding Rossmann-fold domains"/>
    <property type="match status" value="1"/>
</dbReference>
<dbReference type="PANTHER" id="PTHR42748:SF30">
    <property type="entry name" value="NMRA-LIKE DOMAIN-CONTAINING PROTEIN"/>
    <property type="match status" value="1"/>
</dbReference>
<accession>A0AAN7TF30</accession>
<comment type="similarity">
    <text evidence="1">Belongs to the NmrA-type oxidoreductase family.</text>
</comment>
<dbReference type="InterPro" id="IPR008030">
    <property type="entry name" value="NmrA-like"/>
</dbReference>
<proteinExistence type="inferred from homology"/>
<evidence type="ECO:0000313" key="6">
    <source>
        <dbReference type="Proteomes" id="UP001310890"/>
    </source>
</evidence>
<dbReference type="PANTHER" id="PTHR42748">
    <property type="entry name" value="NITROGEN METABOLITE REPRESSION PROTEIN NMRA FAMILY MEMBER"/>
    <property type="match status" value="1"/>
</dbReference>
<name>A0AAN7TF30_9PEZI</name>
<keyword evidence="3" id="KW-0560">Oxidoreductase</keyword>
<dbReference type="Proteomes" id="UP001310890">
    <property type="component" value="Unassembled WGS sequence"/>
</dbReference>
<dbReference type="InterPro" id="IPR051164">
    <property type="entry name" value="NmrA-like_oxidored"/>
</dbReference>
<organism evidence="5 6">
    <name type="scientific">Meristemomyces frigidus</name>
    <dbReference type="NCBI Taxonomy" id="1508187"/>
    <lineage>
        <taxon>Eukaryota</taxon>
        <taxon>Fungi</taxon>
        <taxon>Dikarya</taxon>
        <taxon>Ascomycota</taxon>
        <taxon>Pezizomycotina</taxon>
        <taxon>Dothideomycetes</taxon>
        <taxon>Dothideomycetidae</taxon>
        <taxon>Mycosphaerellales</taxon>
        <taxon>Teratosphaeriaceae</taxon>
        <taxon>Meristemomyces</taxon>
    </lineage>
</organism>
<keyword evidence="2" id="KW-0521">NADP</keyword>
<dbReference type="Pfam" id="PF05368">
    <property type="entry name" value="NmrA"/>
    <property type="match status" value="1"/>
</dbReference>
<dbReference type="AlphaFoldDB" id="A0AAN7TF30"/>
<dbReference type="Gene3D" id="3.40.50.720">
    <property type="entry name" value="NAD(P)-binding Rossmann-like Domain"/>
    <property type="match status" value="1"/>
</dbReference>
<evidence type="ECO:0000256" key="3">
    <source>
        <dbReference type="ARBA" id="ARBA00023002"/>
    </source>
</evidence>
<protein>
    <recommendedName>
        <fullName evidence="4">NmrA-like domain-containing protein</fullName>
    </recommendedName>
</protein>
<evidence type="ECO:0000259" key="4">
    <source>
        <dbReference type="Pfam" id="PF05368"/>
    </source>
</evidence>
<dbReference type="Gene3D" id="3.90.25.10">
    <property type="entry name" value="UDP-galactose 4-epimerase, domain 1"/>
    <property type="match status" value="1"/>
</dbReference>
<evidence type="ECO:0000256" key="1">
    <source>
        <dbReference type="ARBA" id="ARBA00006328"/>
    </source>
</evidence>
<evidence type="ECO:0000313" key="5">
    <source>
        <dbReference type="EMBL" id="KAK5111523.1"/>
    </source>
</evidence>
<comment type="caution">
    <text evidence="5">The sequence shown here is derived from an EMBL/GenBank/DDBJ whole genome shotgun (WGS) entry which is preliminary data.</text>
</comment>
<dbReference type="GO" id="GO:0016491">
    <property type="term" value="F:oxidoreductase activity"/>
    <property type="evidence" value="ECO:0007669"/>
    <property type="project" value="UniProtKB-KW"/>
</dbReference>
<reference evidence="5" key="1">
    <citation type="submission" date="2023-08" db="EMBL/GenBank/DDBJ databases">
        <title>Black Yeasts Isolated from many extreme environments.</title>
        <authorList>
            <person name="Coleine C."/>
            <person name="Stajich J.E."/>
            <person name="Selbmann L."/>
        </authorList>
    </citation>
    <scope>NUCLEOTIDE SEQUENCE</scope>
    <source>
        <strain evidence="5">CCFEE 5401</strain>
    </source>
</reference>
<sequence>MSKLLVVVGATGTQGGAVIRWFQQHEPEWSIRALTRTHSSASALALRGSGVEVVQADLCDLASLQAAFRGAHYIFAFTDFAALMKDAVLRFHAGEIVAPVGLETYKMELRQGRNIALAAAAWPELERLVFSSAPAVKRLSKGRYEHVWHFDAKADALEFMLGSEGLRGKVSSVVMGVFVGNVVKIPHLWGMKLQDDVAVWSPPMPADLMIPWLDVEKDLGSFVAALFRAPAPTQVLCVSEWLSERQWLGQWTRATGIPSRLEPELSLHDHVDHDPTGLSRQFSETMKYIEDFGYTCGDPDVLVPEEFEERGISVQRTKVADYLAREDWSEVMGKEGG</sequence>